<accession>A0ABV0QIS0</accession>
<evidence type="ECO:0000313" key="1">
    <source>
        <dbReference type="EMBL" id="MEQ2195715.1"/>
    </source>
</evidence>
<keyword evidence="2" id="KW-1185">Reference proteome</keyword>
<dbReference type="Proteomes" id="UP001434883">
    <property type="component" value="Unassembled WGS sequence"/>
</dbReference>
<name>A0ABV0QIS0_9TELE</name>
<sequence>MGVVSVDQLKALLHQYLALHQAHSMNVCGIDRSNTHESNMPDPDVFSAVLGKLWSAARIDLPPDSQS</sequence>
<organism evidence="1 2">
    <name type="scientific">Xenoophorus captivus</name>
    <dbReference type="NCBI Taxonomy" id="1517983"/>
    <lineage>
        <taxon>Eukaryota</taxon>
        <taxon>Metazoa</taxon>
        <taxon>Chordata</taxon>
        <taxon>Craniata</taxon>
        <taxon>Vertebrata</taxon>
        <taxon>Euteleostomi</taxon>
        <taxon>Actinopterygii</taxon>
        <taxon>Neopterygii</taxon>
        <taxon>Teleostei</taxon>
        <taxon>Neoteleostei</taxon>
        <taxon>Acanthomorphata</taxon>
        <taxon>Ovalentaria</taxon>
        <taxon>Atherinomorphae</taxon>
        <taxon>Cyprinodontiformes</taxon>
        <taxon>Goodeidae</taxon>
        <taxon>Xenoophorus</taxon>
    </lineage>
</organism>
<gene>
    <name evidence="1" type="ORF">XENOCAPTIV_017247</name>
</gene>
<evidence type="ECO:0000313" key="2">
    <source>
        <dbReference type="Proteomes" id="UP001434883"/>
    </source>
</evidence>
<comment type="caution">
    <text evidence="1">The sequence shown here is derived from an EMBL/GenBank/DDBJ whole genome shotgun (WGS) entry which is preliminary data.</text>
</comment>
<proteinExistence type="predicted"/>
<dbReference type="EMBL" id="JAHRIN010011994">
    <property type="protein sequence ID" value="MEQ2195715.1"/>
    <property type="molecule type" value="Genomic_DNA"/>
</dbReference>
<reference evidence="1 2" key="1">
    <citation type="submission" date="2021-06" db="EMBL/GenBank/DDBJ databases">
        <authorList>
            <person name="Palmer J.M."/>
        </authorList>
    </citation>
    <scope>NUCLEOTIDE SEQUENCE [LARGE SCALE GENOMIC DNA]</scope>
    <source>
        <strain evidence="1 2">XC_2019</strain>
        <tissue evidence="1">Muscle</tissue>
    </source>
</reference>
<protein>
    <submittedName>
        <fullName evidence="1">Uncharacterized protein</fullName>
    </submittedName>
</protein>